<keyword evidence="8" id="KW-1185">Reference proteome</keyword>
<keyword evidence="3" id="KW-0663">Pyridoxal phosphate</keyword>
<dbReference type="PANTHER" id="PTHR48097">
    <property type="entry name" value="L-THREONINE ALDOLASE-RELATED"/>
    <property type="match status" value="1"/>
</dbReference>
<evidence type="ECO:0000256" key="1">
    <source>
        <dbReference type="ARBA" id="ARBA00001933"/>
    </source>
</evidence>
<keyword evidence="4" id="KW-0456">Lyase</keyword>
<comment type="cofactor">
    <cofactor evidence="1">
        <name>pyridoxal 5'-phosphate</name>
        <dbReference type="ChEBI" id="CHEBI:597326"/>
    </cofactor>
</comment>
<protein>
    <recommendedName>
        <fullName evidence="6">Aromatic amino acid beta-eliminating lyase/threonine aldolase domain-containing protein</fullName>
    </recommendedName>
</protein>
<dbReference type="Gene3D" id="3.40.640.10">
    <property type="entry name" value="Type I PLP-dependent aspartate aminotransferase-like (Major domain)"/>
    <property type="match status" value="1"/>
</dbReference>
<dbReference type="EMBL" id="RRYP01018336">
    <property type="protein sequence ID" value="TNV73681.1"/>
    <property type="molecule type" value="Genomic_DNA"/>
</dbReference>
<dbReference type="InterPro" id="IPR023603">
    <property type="entry name" value="Low_specificity_L-TA-like"/>
</dbReference>
<dbReference type="InterPro" id="IPR015424">
    <property type="entry name" value="PyrdxlP-dep_Trfase"/>
</dbReference>
<dbReference type="PIRSF" id="PIRSF017617">
    <property type="entry name" value="Thr_aldolase"/>
    <property type="match status" value="1"/>
</dbReference>
<feature type="modified residue" description="N6-(pyridoxal phosphate)lysine" evidence="5">
    <location>
        <position position="229"/>
    </location>
</feature>
<comment type="caution">
    <text evidence="7">The sequence shown here is derived from an EMBL/GenBank/DDBJ whole genome shotgun (WGS) entry which is preliminary data.</text>
</comment>
<evidence type="ECO:0000256" key="4">
    <source>
        <dbReference type="ARBA" id="ARBA00023239"/>
    </source>
</evidence>
<dbReference type="PANTHER" id="PTHR48097:SF9">
    <property type="entry name" value="L-THREONINE ALDOLASE"/>
    <property type="match status" value="1"/>
</dbReference>
<dbReference type="Pfam" id="PF01212">
    <property type="entry name" value="Beta_elim_lyase"/>
    <property type="match status" value="1"/>
</dbReference>
<dbReference type="InterPro" id="IPR001597">
    <property type="entry name" value="ArAA_b-elim_lyase/Thr_aldolase"/>
</dbReference>
<evidence type="ECO:0000313" key="7">
    <source>
        <dbReference type="EMBL" id="TNV73681.1"/>
    </source>
</evidence>
<dbReference type="Gene3D" id="3.90.1150.10">
    <property type="entry name" value="Aspartate Aminotransferase, domain 1"/>
    <property type="match status" value="1"/>
</dbReference>
<reference evidence="7" key="1">
    <citation type="submission" date="2019-06" db="EMBL/GenBank/DDBJ databases">
        <authorList>
            <person name="Zheng W."/>
        </authorList>
    </citation>
    <scope>NUCLEOTIDE SEQUENCE</scope>
    <source>
        <strain evidence="7">QDHG01</strain>
    </source>
</reference>
<dbReference type="InterPro" id="IPR015421">
    <property type="entry name" value="PyrdxlP-dep_Trfase_major"/>
</dbReference>
<evidence type="ECO:0000256" key="5">
    <source>
        <dbReference type="PIRSR" id="PIRSR017617-1"/>
    </source>
</evidence>
<name>A0A8J8NEP1_HALGN</name>
<dbReference type="GO" id="GO:0005829">
    <property type="term" value="C:cytosol"/>
    <property type="evidence" value="ECO:0007669"/>
    <property type="project" value="TreeGrafter"/>
</dbReference>
<dbReference type="SUPFAM" id="SSF53383">
    <property type="entry name" value="PLP-dependent transferases"/>
    <property type="match status" value="1"/>
</dbReference>
<organism evidence="7 8">
    <name type="scientific">Halteria grandinella</name>
    <dbReference type="NCBI Taxonomy" id="5974"/>
    <lineage>
        <taxon>Eukaryota</taxon>
        <taxon>Sar</taxon>
        <taxon>Alveolata</taxon>
        <taxon>Ciliophora</taxon>
        <taxon>Intramacronucleata</taxon>
        <taxon>Spirotrichea</taxon>
        <taxon>Stichotrichia</taxon>
        <taxon>Sporadotrichida</taxon>
        <taxon>Halteriidae</taxon>
        <taxon>Halteria</taxon>
    </lineage>
</organism>
<dbReference type="GO" id="GO:0006545">
    <property type="term" value="P:glycine biosynthetic process"/>
    <property type="evidence" value="ECO:0007669"/>
    <property type="project" value="TreeGrafter"/>
</dbReference>
<evidence type="ECO:0000313" key="8">
    <source>
        <dbReference type="Proteomes" id="UP000785679"/>
    </source>
</evidence>
<gene>
    <name evidence="7" type="ORF">FGO68_gene5240</name>
</gene>
<feature type="domain" description="Aromatic amino acid beta-eliminating lyase/threonine aldolase" evidence="6">
    <location>
        <begin position="31"/>
        <end position="300"/>
    </location>
</feature>
<evidence type="ECO:0000256" key="2">
    <source>
        <dbReference type="ARBA" id="ARBA00006966"/>
    </source>
</evidence>
<dbReference type="GO" id="GO:0008732">
    <property type="term" value="F:L-allo-threonine aldolase activity"/>
    <property type="evidence" value="ECO:0007669"/>
    <property type="project" value="TreeGrafter"/>
</dbReference>
<evidence type="ECO:0000259" key="6">
    <source>
        <dbReference type="Pfam" id="PF01212"/>
    </source>
</evidence>
<dbReference type="Proteomes" id="UP000785679">
    <property type="component" value="Unassembled WGS sequence"/>
</dbReference>
<accession>A0A8J8NEP1</accession>
<dbReference type="OrthoDB" id="10261951at2759"/>
<dbReference type="NCBIfam" id="NF041359">
    <property type="entry name" value="GntG_guanitoxin"/>
    <property type="match status" value="1"/>
</dbReference>
<dbReference type="InterPro" id="IPR015422">
    <property type="entry name" value="PyrdxlP-dep_Trfase_small"/>
</dbReference>
<dbReference type="FunFam" id="3.40.640.10:FF:000030">
    <property type="entry name" value="Low-specificity L-threonine aldolase"/>
    <property type="match status" value="1"/>
</dbReference>
<dbReference type="GO" id="GO:0006567">
    <property type="term" value="P:L-threonine catabolic process"/>
    <property type="evidence" value="ECO:0007669"/>
    <property type="project" value="TreeGrafter"/>
</dbReference>
<sequence length="380" mass="41699">MLSNILKRRALIATRAYGSTPELVNTENLIDLRSDTVTRPTKKMREAMASAKVGDDVYGDDPTMNALEGEIAKLFGKEKALFVPSGTQSNLIGMMINVKIKGEGAILGHLSHVYNIERGGISAVGGIHPIVAANQPDGTINLEDIQASIPPNSIHLSQPRVIALESTHNLCGGSVLRPKYIESVKKIARKHKLRMHLDGARCLNAAAFLDIDPAVMVKDFNTVNFCLSKGMGCPVGSLVIGNEEDIAFARVLRKMLGGQMRQVGILAACGLVSLDGWKERLNNDRLLAQELATKIFDMEEYYGNDPATIESNIFRFAVKDKILKHHKVDHAGFCKLLSDNGVLMNPSFQNDCIRIVTHSDFKEPQIDKVIKVFKKLATTK</sequence>
<proteinExistence type="inferred from homology"/>
<dbReference type="AlphaFoldDB" id="A0A8J8NEP1"/>
<evidence type="ECO:0000256" key="3">
    <source>
        <dbReference type="ARBA" id="ARBA00022898"/>
    </source>
</evidence>
<comment type="similarity">
    <text evidence="2">Belongs to the threonine aldolase family.</text>
</comment>